<keyword evidence="1" id="KW-0472">Membrane</keyword>
<keyword evidence="1" id="KW-0812">Transmembrane</keyword>
<name>A0ABY8VBQ8_9CORY</name>
<proteinExistence type="predicted"/>
<protein>
    <submittedName>
        <fullName evidence="2">Uncharacterized protein</fullName>
    </submittedName>
</protein>
<feature type="transmembrane region" description="Helical" evidence="1">
    <location>
        <begin position="13"/>
        <end position="39"/>
    </location>
</feature>
<dbReference type="RefSeq" id="WP_284823957.1">
    <property type="nucleotide sequence ID" value="NZ_CP126969.1"/>
</dbReference>
<evidence type="ECO:0000256" key="1">
    <source>
        <dbReference type="SAM" id="Phobius"/>
    </source>
</evidence>
<gene>
    <name evidence="2" type="ORF">QP027_08200</name>
</gene>
<evidence type="ECO:0000313" key="3">
    <source>
        <dbReference type="Proteomes" id="UP001225598"/>
    </source>
</evidence>
<accession>A0ABY8VBQ8</accession>
<sequence length="53" mass="5687">MGELLVDLTQASIWIQLPVMLLVIMPLAGVGAVLLLSAIDRLGALFGKLKKKQ</sequence>
<keyword evidence="3" id="KW-1185">Reference proteome</keyword>
<evidence type="ECO:0000313" key="2">
    <source>
        <dbReference type="EMBL" id="WIM67104.1"/>
    </source>
</evidence>
<organism evidence="2 3">
    <name type="scientific">Corynebacterium breve</name>
    <dbReference type="NCBI Taxonomy" id="3049799"/>
    <lineage>
        <taxon>Bacteria</taxon>
        <taxon>Bacillati</taxon>
        <taxon>Actinomycetota</taxon>
        <taxon>Actinomycetes</taxon>
        <taxon>Mycobacteriales</taxon>
        <taxon>Corynebacteriaceae</taxon>
        <taxon>Corynebacterium</taxon>
    </lineage>
</organism>
<dbReference type="EMBL" id="CP126969">
    <property type="protein sequence ID" value="WIM67104.1"/>
    <property type="molecule type" value="Genomic_DNA"/>
</dbReference>
<reference evidence="2 3" key="1">
    <citation type="submission" date="2023-05" db="EMBL/GenBank/DDBJ databases">
        <title>Corynebacterium suedekumii sp. nov. and Corynebacterium breve sp. nov. isolated from raw cow's milk.</title>
        <authorList>
            <person name="Baer M.K."/>
            <person name="Mehl L."/>
            <person name="Hellmuth R."/>
            <person name="Marke G."/>
            <person name="Lipski A."/>
        </authorList>
    </citation>
    <scope>NUCLEOTIDE SEQUENCE [LARGE SCALE GENOMIC DNA]</scope>
    <source>
        <strain evidence="2 3">R4</strain>
    </source>
</reference>
<dbReference type="Proteomes" id="UP001225598">
    <property type="component" value="Chromosome"/>
</dbReference>
<keyword evidence="1" id="KW-1133">Transmembrane helix</keyword>